<protein>
    <submittedName>
        <fullName evidence="1">Glutamate mutase L</fullName>
    </submittedName>
</protein>
<dbReference type="NCBIfam" id="TIGR01319">
    <property type="entry name" value="glmL_fam"/>
    <property type="match status" value="1"/>
</dbReference>
<dbReference type="EMBL" id="DVMR01000065">
    <property type="protein sequence ID" value="HIU44379.1"/>
    <property type="molecule type" value="Genomic_DNA"/>
</dbReference>
<reference evidence="1" key="1">
    <citation type="submission" date="2020-10" db="EMBL/GenBank/DDBJ databases">
        <authorList>
            <person name="Gilroy R."/>
        </authorList>
    </citation>
    <scope>NUCLEOTIDE SEQUENCE</scope>
    <source>
        <strain evidence="1">CHK191-8634</strain>
    </source>
</reference>
<evidence type="ECO:0000313" key="2">
    <source>
        <dbReference type="Proteomes" id="UP000824073"/>
    </source>
</evidence>
<dbReference type="AlphaFoldDB" id="A0A9D1LM44"/>
<dbReference type="InterPro" id="IPR006230">
    <property type="entry name" value="MutL"/>
</dbReference>
<accession>A0A9D1LM44</accession>
<dbReference type="PIRSF" id="PIRSF004729">
    <property type="entry name" value="MutL"/>
    <property type="match status" value="1"/>
</dbReference>
<comment type="caution">
    <text evidence="1">The sequence shown here is derived from an EMBL/GenBank/DDBJ whole genome shotgun (WGS) entry which is preliminary data.</text>
</comment>
<evidence type="ECO:0000313" key="1">
    <source>
        <dbReference type="EMBL" id="HIU44379.1"/>
    </source>
</evidence>
<dbReference type="InterPro" id="IPR043129">
    <property type="entry name" value="ATPase_NBD"/>
</dbReference>
<dbReference type="NCBIfam" id="NF040745">
    <property type="entry name" value="accessory_GlmL"/>
    <property type="match status" value="1"/>
</dbReference>
<reference evidence="1" key="2">
    <citation type="journal article" date="2021" name="PeerJ">
        <title>Extensive microbial diversity within the chicken gut microbiome revealed by metagenomics and culture.</title>
        <authorList>
            <person name="Gilroy R."/>
            <person name="Ravi A."/>
            <person name="Getino M."/>
            <person name="Pursley I."/>
            <person name="Horton D.L."/>
            <person name="Alikhan N.F."/>
            <person name="Baker D."/>
            <person name="Gharbi K."/>
            <person name="Hall N."/>
            <person name="Watson M."/>
            <person name="Adriaenssens E.M."/>
            <person name="Foster-Nyarko E."/>
            <person name="Jarju S."/>
            <person name="Secka A."/>
            <person name="Antonio M."/>
            <person name="Oren A."/>
            <person name="Chaudhuri R.R."/>
            <person name="La Ragione R."/>
            <person name="Hildebrand F."/>
            <person name="Pallen M.J."/>
        </authorList>
    </citation>
    <scope>NUCLEOTIDE SEQUENCE</scope>
    <source>
        <strain evidence="1">CHK191-8634</strain>
    </source>
</reference>
<proteinExistence type="predicted"/>
<dbReference type="Proteomes" id="UP000824073">
    <property type="component" value="Unassembled WGS sequence"/>
</dbReference>
<dbReference type="Pfam" id="PF13941">
    <property type="entry name" value="MutL"/>
    <property type="match status" value="1"/>
</dbReference>
<organism evidence="1 2">
    <name type="scientific">Candidatus Ventrousia excrementavium</name>
    <dbReference type="NCBI Taxonomy" id="2840961"/>
    <lineage>
        <taxon>Bacteria</taxon>
        <taxon>Bacillati</taxon>
        <taxon>Bacillota</taxon>
        <taxon>Clostridia</taxon>
        <taxon>Eubacteriales</taxon>
        <taxon>Clostridiaceae</taxon>
        <taxon>Clostridiaceae incertae sedis</taxon>
        <taxon>Candidatus Ventrousia</taxon>
    </lineage>
</organism>
<name>A0A9D1LM44_9CLOT</name>
<sequence>MKPILLIDFGSTYTKVTAVDGDAGELLGTAAAYTTVQTDINDGLDSALKRLFEKTGPLEFAERYACSSAAGGLRMMACGLVPELTASAARQASLGAGAKVVKVYSYQLNEDDAEEIAAQKPDIFLLAGGTDGGNSEVILHNAKVLAGVEADFPVIIAGNRSAARQCQRILEGRQTFVCENVMPRFGVLNIEPTQKKIRDVFLERIIKAKGLSRASELISGIMMPTPSAMMTAMQLLAEGCEGEKGIGDLVAVDVGGATTDVYSIADGMPRGMETVYKGLPEPYVKRTVEGDIGMRYSIHGIVEAAGMDRVCELSGLEEGRAAELIDHLAAYTETLPDTDELERLDFALASLAVETAVTRHAGTMEQAYTMMGLTYVQTGKDLRDVRQIVVTGGSLIHTRRTEEIAAHALQDPRKPMNLLPQKAKIRIDRRYILAAMGLLSRTEPQMALRIMKKELTCDGSTEQTHP</sequence>
<dbReference type="SUPFAM" id="SSF53067">
    <property type="entry name" value="Actin-like ATPase domain"/>
    <property type="match status" value="1"/>
</dbReference>
<gene>
    <name evidence="1" type="ORF">IAB67_08805</name>
</gene>